<feature type="domain" description="Arb2-like" evidence="13">
    <location>
        <begin position="515"/>
        <end position="775"/>
    </location>
</feature>
<dbReference type="Proteomes" id="UP000664203">
    <property type="component" value="Unassembled WGS sequence"/>
</dbReference>
<dbReference type="InterPro" id="IPR023696">
    <property type="entry name" value="Ureohydrolase_dom_sf"/>
</dbReference>
<keyword evidence="5 11" id="KW-0378">Hydrolase</keyword>
<evidence type="ECO:0000256" key="6">
    <source>
        <dbReference type="ARBA" id="ARBA00022853"/>
    </source>
</evidence>
<dbReference type="InterPro" id="IPR000286">
    <property type="entry name" value="HDACs"/>
</dbReference>
<dbReference type="EMBL" id="CAJPDR010000348">
    <property type="protein sequence ID" value="CAF9933153.1"/>
    <property type="molecule type" value="Genomic_DNA"/>
</dbReference>
<evidence type="ECO:0000256" key="2">
    <source>
        <dbReference type="ARBA" id="ARBA00007738"/>
    </source>
</evidence>
<evidence type="ECO:0000256" key="1">
    <source>
        <dbReference type="ARBA" id="ARBA00004123"/>
    </source>
</evidence>
<comment type="subcellular location">
    <subcellularLocation>
        <location evidence="1 11">Nucleus</location>
    </subcellularLocation>
</comment>
<dbReference type="Gene3D" id="3.40.800.20">
    <property type="entry name" value="Histone deacetylase domain"/>
    <property type="match status" value="1"/>
</dbReference>
<dbReference type="InterPro" id="IPR017321">
    <property type="entry name" value="Hist_deAcase_II_yeast"/>
</dbReference>
<dbReference type="SUPFAM" id="SSF52768">
    <property type="entry name" value="Arginase/deacetylase"/>
    <property type="match status" value="1"/>
</dbReference>
<comment type="function">
    <text evidence="11">Responsible for the deacetylation of lysine residues on the N-terminal part of the core histones (H2A, H2B, H3 and H4). Histone deacetylation gives a tag for epigenetic repression and plays an important role in transcriptional regulation, cell cycle progression and developmental events.</text>
</comment>
<feature type="domain" description="Histone deacetylase" evidence="12">
    <location>
        <begin position="152"/>
        <end position="463"/>
    </location>
</feature>
<dbReference type="GO" id="GO:0031078">
    <property type="term" value="F:histone H3K14 deacetylase activity, hydrolytic mechanism"/>
    <property type="evidence" value="ECO:0007669"/>
    <property type="project" value="UniProtKB-UniRule"/>
</dbReference>
<dbReference type="PANTHER" id="PTHR10625:SF5">
    <property type="entry name" value="HISTONE DEACETYLASE"/>
    <property type="match status" value="1"/>
</dbReference>
<dbReference type="FunFam" id="3.40.800.20:FF:000005">
    <property type="entry name" value="histone deacetylase 6"/>
    <property type="match status" value="1"/>
</dbReference>
<evidence type="ECO:0000259" key="13">
    <source>
        <dbReference type="Pfam" id="PF09757"/>
    </source>
</evidence>
<evidence type="ECO:0000256" key="10">
    <source>
        <dbReference type="ARBA" id="ARBA00048287"/>
    </source>
</evidence>
<dbReference type="PANTHER" id="PTHR10625">
    <property type="entry name" value="HISTONE DEACETYLASE HDAC1-RELATED"/>
    <property type="match status" value="1"/>
</dbReference>
<dbReference type="EC" id="3.5.1.98" evidence="3 11"/>
<keyword evidence="15" id="KW-1185">Reference proteome</keyword>
<dbReference type="InterPro" id="IPR019154">
    <property type="entry name" value="Arb2-like_domain"/>
</dbReference>
<gene>
    <name evidence="14" type="primary">HDA1</name>
    <name evidence="14" type="ORF">ALECFALPRED_005492</name>
</gene>
<proteinExistence type="inferred from homology"/>
<dbReference type="InterPro" id="IPR037138">
    <property type="entry name" value="His_deacetylse_dom_sf"/>
</dbReference>
<dbReference type="InterPro" id="IPR023801">
    <property type="entry name" value="His_deacetylse_dom"/>
</dbReference>
<evidence type="ECO:0000256" key="3">
    <source>
        <dbReference type="ARBA" id="ARBA00012111"/>
    </source>
</evidence>
<dbReference type="Pfam" id="PF09757">
    <property type="entry name" value="Arb2-like"/>
    <property type="match status" value="1"/>
</dbReference>
<keyword evidence="4 11" id="KW-0678">Repressor</keyword>
<evidence type="ECO:0000259" key="12">
    <source>
        <dbReference type="Pfam" id="PF00850"/>
    </source>
</evidence>
<keyword evidence="9 11" id="KW-0539">Nucleus</keyword>
<keyword evidence="6 11" id="KW-0156">Chromatin regulator</keyword>
<keyword evidence="8 11" id="KW-0804">Transcription</keyword>
<evidence type="ECO:0000256" key="9">
    <source>
        <dbReference type="ARBA" id="ARBA00023242"/>
    </source>
</evidence>
<evidence type="ECO:0000256" key="5">
    <source>
        <dbReference type="ARBA" id="ARBA00022801"/>
    </source>
</evidence>
<accession>A0A8H3FY70</accession>
<evidence type="ECO:0000256" key="4">
    <source>
        <dbReference type="ARBA" id="ARBA00022491"/>
    </source>
</evidence>
<evidence type="ECO:0000256" key="11">
    <source>
        <dbReference type="PIRNR" id="PIRNR037919"/>
    </source>
</evidence>
<comment type="catalytic activity">
    <reaction evidence="10 11">
        <text>N(6)-acetyl-L-lysyl-[histone] + H2O = L-lysyl-[histone] + acetate</text>
        <dbReference type="Rhea" id="RHEA:58196"/>
        <dbReference type="Rhea" id="RHEA-COMP:9845"/>
        <dbReference type="Rhea" id="RHEA-COMP:11338"/>
        <dbReference type="ChEBI" id="CHEBI:15377"/>
        <dbReference type="ChEBI" id="CHEBI:29969"/>
        <dbReference type="ChEBI" id="CHEBI:30089"/>
        <dbReference type="ChEBI" id="CHEBI:61930"/>
        <dbReference type="EC" id="3.5.1.98"/>
    </reaction>
</comment>
<reference evidence="14" key="1">
    <citation type="submission" date="2021-03" db="EMBL/GenBank/DDBJ databases">
        <authorList>
            <person name="Tagirdzhanova G."/>
        </authorList>
    </citation>
    <scope>NUCLEOTIDE SEQUENCE</scope>
</reference>
<evidence type="ECO:0000313" key="15">
    <source>
        <dbReference type="Proteomes" id="UP000664203"/>
    </source>
</evidence>
<dbReference type="PIRSF" id="PIRSF037919">
    <property type="entry name" value="HDAC_II_yeast"/>
    <property type="match status" value="1"/>
</dbReference>
<sequence length="788" mass="88421">MDLYDNDAQMLDTPGSYSTGTLHMFVEAERPIQGSIPSTSMAAMLAPNGLQDPQQFATSNNDAPYLNPAMSRLQEPSRESSILANNVANQLTIETSEDPMQQGLDNFIDELDDAEHGPTAPYISSLPSGICYDVRMRYHCELDPPKQSRDFHPEDPRRIFKIYKELCMAGLVNDPMLNTGNLIPNPLLRINARNVSESEVCLVHDKKHWDFMVTTASMASDDLVILERTFDSIYLNVTTFGCALLSAGGAIETCRAVTSRQVKNAIAVIRPPGHHAECNQPMGFCIFDNVSIAAKVCQSDFPETCRKILILDWDVHHGNGIQQAFYQDPNVLYISLHVHEDGNFYPSGNYGDHLHCGGEAGLGKNINIPWPTKGMGDADYMLAFQHIVMPVAYEFDPDLVIIAAGFDAAEGDQLGGCFVTPACYAQMTHMLMSLAQGKLVVCLEGGYNLTSISKSALAVTRTLIGEMPDRIRDTKATETGIETVQMVAMYQSRFWSSLYPKDAHQDIVNKNSAERMHDVIRYYQASQFKENHNMMNVTVYREKLSKSFENQVIATPNFEDAVPLVVIFHDPPELMGTPHPIAHKLELHKTWLADDLKHYVDWAANLGFGVVDVNVPKHLTSTEENEGYGTEDEAERLSVSNELAVYLWENYIDCNDATEIFFFGAGYAYESIIHLLINREEDFTRRVTGMVNFISENRLKAVSDHGFFQHGQSLSKWYRANSINFVANNHLVWDIDGSKKPSKRFGNLVRSPVNGLNDMLGQHQEEVQGFITRRVVRRDDDTEEEKMV</sequence>
<evidence type="ECO:0000256" key="7">
    <source>
        <dbReference type="ARBA" id="ARBA00023015"/>
    </source>
</evidence>
<dbReference type="PRINTS" id="PR01270">
    <property type="entry name" value="HDASUPER"/>
</dbReference>
<dbReference type="OrthoDB" id="424012at2759"/>
<keyword evidence="7 11" id="KW-0805">Transcription regulation</keyword>
<comment type="similarity">
    <text evidence="2 11">Belongs to the histone deacetylase family. HD type 2 subfamily.</text>
</comment>
<dbReference type="GO" id="GO:0000118">
    <property type="term" value="C:histone deacetylase complex"/>
    <property type="evidence" value="ECO:0007669"/>
    <property type="project" value="TreeGrafter"/>
</dbReference>
<evidence type="ECO:0000313" key="14">
    <source>
        <dbReference type="EMBL" id="CAF9933153.1"/>
    </source>
</evidence>
<evidence type="ECO:0000256" key="8">
    <source>
        <dbReference type="ARBA" id="ARBA00023163"/>
    </source>
</evidence>
<organism evidence="14 15">
    <name type="scientific">Alectoria fallacina</name>
    <dbReference type="NCBI Taxonomy" id="1903189"/>
    <lineage>
        <taxon>Eukaryota</taxon>
        <taxon>Fungi</taxon>
        <taxon>Dikarya</taxon>
        <taxon>Ascomycota</taxon>
        <taxon>Pezizomycotina</taxon>
        <taxon>Lecanoromycetes</taxon>
        <taxon>OSLEUM clade</taxon>
        <taxon>Lecanoromycetidae</taxon>
        <taxon>Lecanorales</taxon>
        <taxon>Lecanorineae</taxon>
        <taxon>Parmeliaceae</taxon>
        <taxon>Alectoria</taxon>
    </lineage>
</organism>
<dbReference type="GO" id="GO:0040029">
    <property type="term" value="P:epigenetic regulation of gene expression"/>
    <property type="evidence" value="ECO:0007669"/>
    <property type="project" value="TreeGrafter"/>
</dbReference>
<name>A0A8H3FY70_9LECA</name>
<dbReference type="AlphaFoldDB" id="A0A8H3FY70"/>
<comment type="caution">
    <text evidence="14">The sequence shown here is derived from an EMBL/GenBank/DDBJ whole genome shotgun (WGS) entry which is preliminary data.</text>
</comment>
<dbReference type="Pfam" id="PF00850">
    <property type="entry name" value="Hist_deacetyl"/>
    <property type="match status" value="1"/>
</dbReference>
<protein>
    <recommendedName>
        <fullName evidence="3 11">Histone deacetylase</fullName>
        <ecNumber evidence="3 11">3.5.1.98</ecNumber>
    </recommendedName>
</protein>